<proteinExistence type="predicted"/>
<dbReference type="EMBL" id="CM045768">
    <property type="protein sequence ID" value="KAI7982234.1"/>
    <property type="molecule type" value="Genomic_DNA"/>
</dbReference>
<reference evidence="1 2" key="1">
    <citation type="journal article" date="2022" name="Plant J.">
        <title>Chromosome-level genome of Camellia lanceoleosa provides a valuable resource for understanding genome evolution and self-incompatibility.</title>
        <authorList>
            <person name="Gong W."/>
            <person name="Xiao S."/>
            <person name="Wang L."/>
            <person name="Liao Z."/>
            <person name="Chang Y."/>
            <person name="Mo W."/>
            <person name="Hu G."/>
            <person name="Li W."/>
            <person name="Zhao G."/>
            <person name="Zhu H."/>
            <person name="Hu X."/>
            <person name="Ji K."/>
            <person name="Xiang X."/>
            <person name="Song Q."/>
            <person name="Yuan D."/>
            <person name="Jin S."/>
            <person name="Zhang L."/>
        </authorList>
    </citation>
    <scope>NUCLEOTIDE SEQUENCE [LARGE SCALE GENOMIC DNA]</scope>
    <source>
        <strain evidence="1">SQ_2022a</strain>
    </source>
</reference>
<protein>
    <submittedName>
        <fullName evidence="1">Uncharacterized protein</fullName>
    </submittedName>
</protein>
<evidence type="ECO:0000313" key="1">
    <source>
        <dbReference type="EMBL" id="KAI7982234.1"/>
    </source>
</evidence>
<organism evidence="1 2">
    <name type="scientific">Camellia lanceoleosa</name>
    <dbReference type="NCBI Taxonomy" id="1840588"/>
    <lineage>
        <taxon>Eukaryota</taxon>
        <taxon>Viridiplantae</taxon>
        <taxon>Streptophyta</taxon>
        <taxon>Embryophyta</taxon>
        <taxon>Tracheophyta</taxon>
        <taxon>Spermatophyta</taxon>
        <taxon>Magnoliopsida</taxon>
        <taxon>eudicotyledons</taxon>
        <taxon>Gunneridae</taxon>
        <taxon>Pentapetalae</taxon>
        <taxon>asterids</taxon>
        <taxon>Ericales</taxon>
        <taxon>Theaceae</taxon>
        <taxon>Camellia</taxon>
    </lineage>
</organism>
<gene>
    <name evidence="1" type="ORF">LOK49_LG15G01883</name>
</gene>
<dbReference type="Proteomes" id="UP001060215">
    <property type="component" value="Chromosome 11"/>
</dbReference>
<accession>A0ACC0F1V5</accession>
<keyword evidence="2" id="KW-1185">Reference proteome</keyword>
<evidence type="ECO:0000313" key="2">
    <source>
        <dbReference type="Proteomes" id="UP001060215"/>
    </source>
</evidence>
<comment type="caution">
    <text evidence="1">The sequence shown here is derived from an EMBL/GenBank/DDBJ whole genome shotgun (WGS) entry which is preliminary data.</text>
</comment>
<name>A0ACC0F1V5_9ERIC</name>
<sequence>MKSTLLTVWRPVKGMDFNVIEDNLFLFQFHHIADKQRVMLNGPWSFDKHLILLNEVDAHLQLSEVLLSEAAFWIQVHNLPLISMTKEVGYLIGNKIGSSVDVEYGAGGMAAGRYMRIRVTLNMAKPLRRKTRPHPMSPVASRSHSRGKNGDAKVSMPRRRSAERRDQEKGKREQLLNHRVLKSGPKQCGLAVVELDSSQKKPNQDGVLLHGATHEAYSMGPIFPLTKEDTVSLDSSVSAKCLGPSLLSHSMDIDKGLVLSNPNLVIREEPLVSLAPAGTVGKKLKKIARNQKGTAGSSELPMGVKRSLIGEKDSNLSGVKLVLGKMKAVASQLQTWNWRVLAI</sequence>